<evidence type="ECO:0000259" key="1">
    <source>
        <dbReference type="Pfam" id="PF03478"/>
    </source>
</evidence>
<dbReference type="InterPro" id="IPR005174">
    <property type="entry name" value="KIB1-4_b-propeller"/>
</dbReference>
<protein>
    <recommendedName>
        <fullName evidence="1">KIB1-4 beta-propeller domain-containing protein</fullName>
    </recommendedName>
</protein>
<dbReference type="AlphaFoldDB" id="A0AAD5Z0T7"/>
<reference evidence="2 3" key="1">
    <citation type="journal article" date="2022" name="Cell">
        <title>Repeat-based holocentromeres influence genome architecture and karyotype evolution.</title>
        <authorList>
            <person name="Hofstatter P.G."/>
            <person name="Thangavel G."/>
            <person name="Lux T."/>
            <person name="Neumann P."/>
            <person name="Vondrak T."/>
            <person name="Novak P."/>
            <person name="Zhang M."/>
            <person name="Costa L."/>
            <person name="Castellani M."/>
            <person name="Scott A."/>
            <person name="Toegelov H."/>
            <person name="Fuchs J."/>
            <person name="Mata-Sucre Y."/>
            <person name="Dias Y."/>
            <person name="Vanzela A.L.L."/>
            <person name="Huettel B."/>
            <person name="Almeida C.C.S."/>
            <person name="Simkova H."/>
            <person name="Souza G."/>
            <person name="Pedrosa-Harand A."/>
            <person name="Macas J."/>
            <person name="Mayer K.F.X."/>
            <person name="Houben A."/>
            <person name="Marques A."/>
        </authorList>
    </citation>
    <scope>NUCLEOTIDE SEQUENCE [LARGE SCALE GENOMIC DNA]</scope>
    <source>
        <strain evidence="2">RhyTen1mFocal</strain>
    </source>
</reference>
<dbReference type="Pfam" id="PF03478">
    <property type="entry name" value="Beta-prop_KIB1-4"/>
    <property type="match status" value="1"/>
</dbReference>
<gene>
    <name evidence="2" type="ORF">LUZ61_013487</name>
</gene>
<dbReference type="Proteomes" id="UP001210211">
    <property type="component" value="Unassembled WGS sequence"/>
</dbReference>
<proteinExistence type="predicted"/>
<name>A0AAD5Z0T7_9POAL</name>
<evidence type="ECO:0000313" key="2">
    <source>
        <dbReference type="EMBL" id="KAJ3684323.1"/>
    </source>
</evidence>
<evidence type="ECO:0000313" key="3">
    <source>
        <dbReference type="Proteomes" id="UP001210211"/>
    </source>
</evidence>
<dbReference type="PANTHER" id="PTHR33110">
    <property type="entry name" value="F-BOX/KELCH-REPEAT PROTEIN-RELATED"/>
    <property type="match status" value="1"/>
</dbReference>
<organism evidence="2 3">
    <name type="scientific">Rhynchospora tenuis</name>
    <dbReference type="NCBI Taxonomy" id="198213"/>
    <lineage>
        <taxon>Eukaryota</taxon>
        <taxon>Viridiplantae</taxon>
        <taxon>Streptophyta</taxon>
        <taxon>Embryophyta</taxon>
        <taxon>Tracheophyta</taxon>
        <taxon>Spermatophyta</taxon>
        <taxon>Magnoliopsida</taxon>
        <taxon>Liliopsida</taxon>
        <taxon>Poales</taxon>
        <taxon>Cyperaceae</taxon>
        <taxon>Cyperoideae</taxon>
        <taxon>Rhynchosporeae</taxon>
        <taxon>Rhynchospora</taxon>
    </lineage>
</organism>
<keyword evidence="3" id="KW-1185">Reference proteome</keyword>
<comment type="caution">
    <text evidence="2">The sequence shown here is derived from an EMBL/GenBank/DDBJ whole genome shotgun (WGS) entry which is preliminary data.</text>
</comment>
<sequence>MEAKEDLERDWSSLLPEVLNLISKKLGEVSDFVRFRAVCRAWCSSNTINDLPPQFPWILENRESPYESDPRFYSIPFGKIYTINASKSLGNMLLRPSDGYFKLYHGADEIAFLNPLNNHKISLPAYDFDYEYSYWIGPRKNQIGKLVVYVVCFGHAEFQTPKLVSCHLGQDKWCELNLDSDYLNCDLNSCYLFYHKHMLFNVERHTGVTKVTDIVTGNRAYVIPPIEGYLAKQVEFIVDASRDILRVFLHYNGLYYYWFDVYRLDLIGSSSPCWVKINSIGNQALFIDAYGCFALGASDFTGIKENCIYSFKRINRIWDGPFYVVEKIDIETGAREQLSCPLKEPALWFVPSLQRF</sequence>
<dbReference type="EMBL" id="JAMRDG010000002">
    <property type="protein sequence ID" value="KAJ3684323.1"/>
    <property type="molecule type" value="Genomic_DNA"/>
</dbReference>
<feature type="domain" description="KIB1-4 beta-propeller" evidence="1">
    <location>
        <begin position="72"/>
        <end position="311"/>
    </location>
</feature>
<accession>A0AAD5Z0T7</accession>